<accession>A0ABR2HI01</accession>
<reference evidence="2 3" key="1">
    <citation type="submission" date="2024-04" db="EMBL/GenBank/DDBJ databases">
        <title>Tritrichomonas musculus Genome.</title>
        <authorList>
            <person name="Alves-Ferreira E."/>
            <person name="Grigg M."/>
            <person name="Lorenzi H."/>
            <person name="Galac M."/>
        </authorList>
    </citation>
    <scope>NUCLEOTIDE SEQUENCE [LARGE SCALE GENOMIC DNA]</scope>
    <source>
        <strain evidence="2 3">EAF2021</strain>
    </source>
</reference>
<dbReference type="Gene3D" id="1.10.510.10">
    <property type="entry name" value="Transferase(Phosphotransferase) domain 1"/>
    <property type="match status" value="1"/>
</dbReference>
<dbReference type="InterPro" id="IPR008271">
    <property type="entry name" value="Ser/Thr_kinase_AS"/>
</dbReference>
<dbReference type="InterPro" id="IPR011009">
    <property type="entry name" value="Kinase-like_dom_sf"/>
</dbReference>
<dbReference type="InterPro" id="IPR000719">
    <property type="entry name" value="Prot_kinase_dom"/>
</dbReference>
<evidence type="ECO:0000313" key="3">
    <source>
        <dbReference type="Proteomes" id="UP001470230"/>
    </source>
</evidence>
<keyword evidence="3" id="KW-1185">Reference proteome</keyword>
<organism evidence="2 3">
    <name type="scientific">Tritrichomonas musculus</name>
    <dbReference type="NCBI Taxonomy" id="1915356"/>
    <lineage>
        <taxon>Eukaryota</taxon>
        <taxon>Metamonada</taxon>
        <taxon>Parabasalia</taxon>
        <taxon>Tritrichomonadida</taxon>
        <taxon>Tritrichomonadidae</taxon>
        <taxon>Tritrichomonas</taxon>
    </lineage>
</organism>
<proteinExistence type="predicted"/>
<gene>
    <name evidence="2" type="ORF">M9Y10_019693</name>
</gene>
<name>A0ABR2HI01_9EUKA</name>
<dbReference type="Pfam" id="PF00069">
    <property type="entry name" value="Pkinase"/>
    <property type="match status" value="1"/>
</dbReference>
<dbReference type="PROSITE" id="PS50011">
    <property type="entry name" value="PROTEIN_KINASE_DOM"/>
    <property type="match status" value="1"/>
</dbReference>
<dbReference type="PANTHER" id="PTHR44329:SF214">
    <property type="entry name" value="PROTEIN KINASE DOMAIN-CONTAINING PROTEIN"/>
    <property type="match status" value="1"/>
</dbReference>
<sequence>MKCDEEEFQEVEKKIGEGVKSEVFKVIDNRTGEVMCKKAIKEVSDDRAFKTLQDALKEIYVSQTVHHPCICDLLGYNTKERLPAIGKEEEKTIVALFFELLPYSVKEVASKNLLSNTLKVRIAVEVAFGMSHLHSRGMMHRDLKLENIMMNSVFDSKIIDFGLVHASEMSATSTSLTNGIGTLAYMLNNVSMEYPKASSGISDYCISLIKRCTSFKAAERPTFNEIIDDMCCNNFSLTSEVDVKAIKHRFRELNSIRSGQNKDKK</sequence>
<dbReference type="SUPFAM" id="SSF56112">
    <property type="entry name" value="Protein kinase-like (PK-like)"/>
    <property type="match status" value="1"/>
</dbReference>
<dbReference type="InterPro" id="IPR051681">
    <property type="entry name" value="Ser/Thr_Kinases-Pseudokinases"/>
</dbReference>
<dbReference type="EMBL" id="JAPFFF010000028">
    <property type="protein sequence ID" value="KAK8847113.1"/>
    <property type="molecule type" value="Genomic_DNA"/>
</dbReference>
<dbReference type="Proteomes" id="UP001470230">
    <property type="component" value="Unassembled WGS sequence"/>
</dbReference>
<evidence type="ECO:0000313" key="2">
    <source>
        <dbReference type="EMBL" id="KAK8847113.1"/>
    </source>
</evidence>
<dbReference type="PANTHER" id="PTHR44329">
    <property type="entry name" value="SERINE/THREONINE-PROTEIN KINASE TNNI3K-RELATED"/>
    <property type="match status" value="1"/>
</dbReference>
<dbReference type="SMART" id="SM00220">
    <property type="entry name" value="S_TKc"/>
    <property type="match status" value="1"/>
</dbReference>
<feature type="domain" description="Protein kinase" evidence="1">
    <location>
        <begin position="9"/>
        <end position="265"/>
    </location>
</feature>
<protein>
    <recommendedName>
        <fullName evidence="1">Protein kinase domain-containing protein</fullName>
    </recommendedName>
</protein>
<comment type="caution">
    <text evidence="2">The sequence shown here is derived from an EMBL/GenBank/DDBJ whole genome shotgun (WGS) entry which is preliminary data.</text>
</comment>
<dbReference type="PROSITE" id="PS00108">
    <property type="entry name" value="PROTEIN_KINASE_ST"/>
    <property type="match status" value="1"/>
</dbReference>
<evidence type="ECO:0000259" key="1">
    <source>
        <dbReference type="PROSITE" id="PS50011"/>
    </source>
</evidence>